<dbReference type="Pfam" id="PF00202">
    <property type="entry name" value="Aminotran_3"/>
    <property type="match status" value="1"/>
</dbReference>
<evidence type="ECO:0000313" key="3">
    <source>
        <dbReference type="Proteomes" id="UP000237347"/>
    </source>
</evidence>
<evidence type="ECO:0000313" key="2">
    <source>
        <dbReference type="EMBL" id="KAK7841072.1"/>
    </source>
</evidence>
<dbReference type="EMBL" id="PKMF04000248">
    <property type="protein sequence ID" value="KAK7841072.1"/>
    <property type="molecule type" value="Genomic_DNA"/>
</dbReference>
<dbReference type="PANTHER" id="PTHR43713">
    <property type="entry name" value="GLUTAMATE-1-SEMIALDEHYDE 2,1-AMINOMUTASE"/>
    <property type="match status" value="1"/>
</dbReference>
<organism evidence="2 3">
    <name type="scientific">Quercus suber</name>
    <name type="common">Cork oak</name>
    <dbReference type="NCBI Taxonomy" id="58331"/>
    <lineage>
        <taxon>Eukaryota</taxon>
        <taxon>Viridiplantae</taxon>
        <taxon>Streptophyta</taxon>
        <taxon>Embryophyta</taxon>
        <taxon>Tracheophyta</taxon>
        <taxon>Spermatophyta</taxon>
        <taxon>Magnoliopsida</taxon>
        <taxon>eudicotyledons</taxon>
        <taxon>Gunneridae</taxon>
        <taxon>Pentapetalae</taxon>
        <taxon>rosids</taxon>
        <taxon>fabids</taxon>
        <taxon>Fagales</taxon>
        <taxon>Fagaceae</taxon>
        <taxon>Quercus</taxon>
    </lineage>
</organism>
<dbReference type="InterPro" id="IPR005814">
    <property type="entry name" value="Aminotrans_3"/>
</dbReference>
<dbReference type="InterPro" id="IPR015421">
    <property type="entry name" value="PyrdxlP-dep_Trfase_major"/>
</dbReference>
<reference evidence="2 3" key="1">
    <citation type="journal article" date="2018" name="Sci. Data">
        <title>The draft genome sequence of cork oak.</title>
        <authorList>
            <person name="Ramos A.M."/>
            <person name="Usie A."/>
            <person name="Barbosa P."/>
            <person name="Barros P.M."/>
            <person name="Capote T."/>
            <person name="Chaves I."/>
            <person name="Simoes F."/>
            <person name="Abreu I."/>
            <person name="Carrasquinho I."/>
            <person name="Faro C."/>
            <person name="Guimaraes J.B."/>
            <person name="Mendonca D."/>
            <person name="Nobrega F."/>
            <person name="Rodrigues L."/>
            <person name="Saibo N.J.M."/>
            <person name="Varela M.C."/>
            <person name="Egas C."/>
            <person name="Matos J."/>
            <person name="Miguel C.M."/>
            <person name="Oliveira M.M."/>
            <person name="Ricardo C.P."/>
            <person name="Goncalves S."/>
        </authorList>
    </citation>
    <scope>NUCLEOTIDE SEQUENCE [LARGE SCALE GENOMIC DNA]</scope>
    <source>
        <strain evidence="3">cv. HL8</strain>
    </source>
</reference>
<name>A0AAW0KPK4_QUESU</name>
<comment type="caution">
    <text evidence="2">The sequence shown here is derived from an EMBL/GenBank/DDBJ whole genome shotgun (WGS) entry which is preliminary data.</text>
</comment>
<keyword evidence="3" id="KW-1185">Reference proteome</keyword>
<dbReference type="GO" id="GO:0008483">
    <property type="term" value="F:transaminase activity"/>
    <property type="evidence" value="ECO:0007669"/>
    <property type="project" value="InterPro"/>
</dbReference>
<dbReference type="Proteomes" id="UP000237347">
    <property type="component" value="Unassembled WGS sequence"/>
</dbReference>
<dbReference type="PANTHER" id="PTHR43713:SF3">
    <property type="entry name" value="GLUTAMATE-1-SEMIALDEHYDE 2,1-AMINOMUTASE 1, CHLOROPLASTIC-RELATED"/>
    <property type="match status" value="1"/>
</dbReference>
<comment type="cofactor">
    <cofactor evidence="1">
        <name>pyridoxal 5'-phosphate</name>
        <dbReference type="ChEBI" id="CHEBI:597326"/>
    </cofactor>
</comment>
<dbReference type="GO" id="GO:0030170">
    <property type="term" value="F:pyridoxal phosphate binding"/>
    <property type="evidence" value="ECO:0007669"/>
    <property type="project" value="InterPro"/>
</dbReference>
<dbReference type="Gene3D" id="3.40.640.10">
    <property type="entry name" value="Type I PLP-dependent aspartate aminotransferase-like (Major domain)"/>
    <property type="match status" value="1"/>
</dbReference>
<gene>
    <name evidence="2" type="primary">GSA2_1</name>
    <name evidence="2" type="ORF">CFP56_015792</name>
</gene>
<dbReference type="SUPFAM" id="SSF53383">
    <property type="entry name" value="PLP-dependent transferases"/>
    <property type="match status" value="1"/>
</dbReference>
<protein>
    <submittedName>
        <fullName evidence="2">Glutamate-1-semialdehyde 2</fullName>
    </submittedName>
</protein>
<dbReference type="GO" id="GO:0009507">
    <property type="term" value="C:chloroplast"/>
    <property type="evidence" value="ECO:0007669"/>
    <property type="project" value="TreeGrafter"/>
</dbReference>
<dbReference type="InterPro" id="IPR015424">
    <property type="entry name" value="PyrdxlP-dep_Trfase"/>
</dbReference>
<proteinExistence type="predicted"/>
<dbReference type="AlphaFoldDB" id="A0AAW0KPK4"/>
<accession>A0AAW0KPK4</accession>
<sequence length="176" mass="19023">MQINHSSVNQVIAALAETMKKGTSFGAPCLLENTLDIEMVRFVNSGTECMGVLRLAHAFTDKERIIKFEGCYHGHADLFLVKVGSGVATLGLPDSPGVPKGATYDTLTAPFNDISAVEYLFETNKGEIAPMILEPVVGNSGFIAPKPEFLNAIRKITKEIGALLIFEKVIIRNTLA</sequence>
<evidence type="ECO:0000256" key="1">
    <source>
        <dbReference type="ARBA" id="ARBA00001933"/>
    </source>
</evidence>